<name>A0ACB7XVU6_9ERIC</name>
<evidence type="ECO:0000313" key="2">
    <source>
        <dbReference type="Proteomes" id="UP000828048"/>
    </source>
</evidence>
<comment type="caution">
    <text evidence="1">The sequence shown here is derived from an EMBL/GenBank/DDBJ whole genome shotgun (WGS) entry which is preliminary data.</text>
</comment>
<gene>
    <name evidence="1" type="ORF">Vadar_033123</name>
</gene>
<dbReference type="Proteomes" id="UP000828048">
    <property type="component" value="Chromosome 1"/>
</dbReference>
<protein>
    <submittedName>
        <fullName evidence="1">Uncharacterized protein</fullName>
    </submittedName>
</protein>
<organism evidence="1 2">
    <name type="scientific">Vaccinium darrowii</name>
    <dbReference type="NCBI Taxonomy" id="229202"/>
    <lineage>
        <taxon>Eukaryota</taxon>
        <taxon>Viridiplantae</taxon>
        <taxon>Streptophyta</taxon>
        <taxon>Embryophyta</taxon>
        <taxon>Tracheophyta</taxon>
        <taxon>Spermatophyta</taxon>
        <taxon>Magnoliopsida</taxon>
        <taxon>eudicotyledons</taxon>
        <taxon>Gunneridae</taxon>
        <taxon>Pentapetalae</taxon>
        <taxon>asterids</taxon>
        <taxon>Ericales</taxon>
        <taxon>Ericaceae</taxon>
        <taxon>Vaccinioideae</taxon>
        <taxon>Vaccinieae</taxon>
        <taxon>Vaccinium</taxon>
    </lineage>
</organism>
<accession>A0ACB7XVU6</accession>
<proteinExistence type="predicted"/>
<dbReference type="EMBL" id="CM037151">
    <property type="protein sequence ID" value="KAH7844917.1"/>
    <property type="molecule type" value="Genomic_DNA"/>
</dbReference>
<evidence type="ECO:0000313" key="1">
    <source>
        <dbReference type="EMBL" id="KAH7844917.1"/>
    </source>
</evidence>
<keyword evidence="2" id="KW-1185">Reference proteome</keyword>
<sequence>MQLSFDSRGSSVPTILLMMRRHLYARGRMQAEGIFRITAENSEEEYVREQLNAGVVPDDVDVHCLAGLIKAWFRELPNGLLDSIPPEEVTQAVLEEDCAKLVRCLRPTEAALLDWAINLMADVAQLEHLNKMNARNVAMVFAPNMTQVDAELKLPNEIQVTVNGSSVIADIEYQWIPDICTECKVFGHLKGKCTKVSAPKPSGKKEIWQVVGKGKDGAQQTLASSSSVKAVQNGPMSETRITAAISAQSSIIKDYDPIAHLIDPELEYKEPPDIRLKNEADSESPTTLDAGDIEFLRDVIPAFGGSKKKALAGLLFRRSEMGRVFDAKGQVLGRLASQISTMIQGKDKPTYAPNHDEGDMCIVLDSQDICVTGRKLTTSGFPTLDFYEATIGAGLQIISTLQGLLETGDEILRIDGIFRKSGLKLELSDIPVQILVQEPLLVCASAEEYLQQLSQYDHDMSKECAEIYWGGGHCESKRGSRIGNIIVFTTERCMQQIVHGLGSGVQVTAGGIFSDLIWLALYLGAPS</sequence>
<reference evidence="1 2" key="1">
    <citation type="journal article" date="2021" name="Hortic Res">
        <title>High-quality reference genome and annotation aids understanding of berry development for evergreen blueberry (Vaccinium darrowii).</title>
        <authorList>
            <person name="Yu J."/>
            <person name="Hulse-Kemp A.M."/>
            <person name="Babiker E."/>
            <person name="Staton M."/>
        </authorList>
    </citation>
    <scope>NUCLEOTIDE SEQUENCE [LARGE SCALE GENOMIC DNA]</scope>
    <source>
        <strain evidence="2">cv. NJ 8807/NJ 8810</strain>
        <tissue evidence="1">Young leaf</tissue>
    </source>
</reference>